<feature type="region of interest" description="Disordered" evidence="2">
    <location>
        <begin position="1"/>
        <end position="24"/>
    </location>
</feature>
<dbReference type="NCBIfam" id="TIGR01630">
    <property type="entry name" value="psiM2_ORF9"/>
    <property type="match status" value="1"/>
</dbReference>
<reference evidence="4 5" key="2">
    <citation type="journal article" date="2012" name="J. Bacteriol.">
        <title>Genome Sequences of Burkholderia sp. Strains CCGE1002 and H160, Isolated from Legume Nodules in Mexico and Brazil.</title>
        <authorList>
            <person name="Ormeno-Orrillo E."/>
            <person name="Rogel M.A."/>
            <person name="Chueire L.M."/>
            <person name="Tiedje J.M."/>
            <person name="Martinez-Romero E."/>
            <person name="Hungria M."/>
        </authorList>
    </citation>
    <scope>NUCLEOTIDE SEQUENCE [LARGE SCALE GENOMIC DNA]</scope>
    <source>
        <strain evidence="4 5">CCGE1002</strain>
    </source>
</reference>
<dbReference type="EMBL" id="CP002015">
    <property type="protein sequence ID" value="ADG20383.1"/>
    <property type="molecule type" value="Genomic_DNA"/>
</dbReference>
<name>D5WMD7_PARAM</name>
<feature type="domain" description="Terminase large subunit gp17-like C-terminal" evidence="3">
    <location>
        <begin position="348"/>
        <end position="499"/>
    </location>
</feature>
<protein>
    <submittedName>
        <fullName evidence="4">Phage uncharacterized protein</fullName>
    </submittedName>
</protein>
<accession>D5WMD7</accession>
<dbReference type="InterPro" id="IPR006517">
    <property type="entry name" value="Phage_terminase_lsu-like_C"/>
</dbReference>
<dbReference type="Pfam" id="PF17289">
    <property type="entry name" value="Terminase_6C"/>
    <property type="match status" value="1"/>
</dbReference>
<dbReference type="Gene3D" id="3.30.420.240">
    <property type="match status" value="1"/>
</dbReference>
<dbReference type="GeneID" id="301097611"/>
<evidence type="ECO:0000313" key="4">
    <source>
        <dbReference type="EMBL" id="ADG20383.1"/>
    </source>
</evidence>
<organism evidence="4 5">
    <name type="scientific">Paraburkholderia atlantica</name>
    <dbReference type="NCBI Taxonomy" id="2654982"/>
    <lineage>
        <taxon>Bacteria</taxon>
        <taxon>Pseudomonadati</taxon>
        <taxon>Pseudomonadota</taxon>
        <taxon>Betaproteobacteria</taxon>
        <taxon>Burkholderiales</taxon>
        <taxon>Burkholderiaceae</taxon>
        <taxon>Paraburkholderia</taxon>
    </lineage>
</organism>
<dbReference type="eggNOG" id="COG5362">
    <property type="taxonomic scope" value="Bacteria"/>
</dbReference>
<dbReference type="STRING" id="640511.BC1002_6542"/>
<dbReference type="KEGG" id="bge:BC1002_6542"/>
<dbReference type="AlphaFoldDB" id="D5WMD7"/>
<sequence length="514" mass="58116">MNGKSKRRSTSSSESTEHVDPSVEREVAKQLCETDHLFFTRYFFKHRQSIKFIVNWHHVLIADVIQRVIDGATKNVVINVPPGSSKTEMATINLISRGLALNPRARFLHISYSDDLALLNSETAREVVLSDEYQEKWPLAIADDAKSKKRWNVVVNGKKAGGVYAVSLGGQITGFRAGHMAEGWQGAIIIDDPLKVEDAYSKTFRDKANRKLLSTVKSRKANPDTPIIVIMQRLAEEDPTGFIREGNLPGEWEFVEIPALITDEYAAALPERIRKLIAPSEKDEDGRFSYWPYKEPLADQLDMERVAPYVHSGQYMQRPSPLGGGIIKSAWFPRYTVLPRILYRKFFVDTAQKTAERNDYSVFQCWGAGDDGRIYLLDQIRGKWEAPDLRQVALDFWAKHKPYDHRVSGALREMVIEDKASGTGLIQDIKKHGSIPVCPMPRDTDKLRRVMDVVSYWAAGLALIPADAPWVLDFTNELNAFTADDTHAHDDQIDPMIDATNDMLANTADWSAWN</sequence>
<reference evidence="5" key="1">
    <citation type="submission" date="2010-04" db="EMBL/GenBank/DDBJ databases">
        <title>Complete sequence of chromosome 3 of Burkholderia sp. CCGE1002.</title>
        <authorList>
            <consortium name="US DOE Joint Genome Institute"/>
            <person name="Lucas S."/>
            <person name="Copeland A."/>
            <person name="Lapidus A."/>
            <person name="Cheng J.-F."/>
            <person name="Bruce D."/>
            <person name="Goodwin L."/>
            <person name="Pitluck S."/>
            <person name="Chertkov O."/>
            <person name="Detter J.C."/>
            <person name="Han C."/>
            <person name="Tapia R."/>
            <person name="Land M."/>
            <person name="Hauser L."/>
            <person name="Kyrpides N."/>
            <person name="Ovchinnikova G."/>
            <person name="Martinez-Romero E."/>
            <person name="Hernandez M.A.R."/>
            <person name="Tiedje J.M."/>
            <person name="Woyke T."/>
        </authorList>
    </citation>
    <scope>NUCLEOTIDE SEQUENCE [LARGE SCALE GENOMIC DNA]</scope>
    <source>
        <strain evidence="5">CCGE1002</strain>
    </source>
</reference>
<evidence type="ECO:0000259" key="3">
    <source>
        <dbReference type="Pfam" id="PF17289"/>
    </source>
</evidence>
<dbReference type="Proteomes" id="UP000002190">
    <property type="component" value="Chromosome 3"/>
</dbReference>
<feature type="compositionally biased region" description="Basic and acidic residues" evidence="2">
    <location>
        <begin position="15"/>
        <end position="24"/>
    </location>
</feature>
<evidence type="ECO:0000256" key="2">
    <source>
        <dbReference type="SAM" id="MobiDB-lite"/>
    </source>
</evidence>
<dbReference type="InterPro" id="IPR035421">
    <property type="entry name" value="Terminase_6C"/>
</dbReference>
<gene>
    <name evidence="4" type="ordered locus">BC1002_6542</name>
</gene>
<keyword evidence="1" id="KW-1188">Viral release from host cell</keyword>
<dbReference type="eggNOG" id="COG5410">
    <property type="taxonomic scope" value="Bacteria"/>
</dbReference>
<evidence type="ECO:0000313" key="5">
    <source>
        <dbReference type="Proteomes" id="UP000002190"/>
    </source>
</evidence>
<dbReference type="RefSeq" id="WP_013094170.1">
    <property type="nucleotide sequence ID" value="NC_014119.1"/>
</dbReference>
<evidence type="ECO:0000256" key="1">
    <source>
        <dbReference type="ARBA" id="ARBA00022612"/>
    </source>
</evidence>
<dbReference type="HOGENOM" id="CLU_028165_2_0_4"/>
<proteinExistence type="predicted"/>